<protein>
    <submittedName>
        <fullName evidence="1">Blr1640 protein</fullName>
    </submittedName>
</protein>
<keyword evidence="2" id="KW-1185">Reference proteome</keyword>
<dbReference type="EMBL" id="BA000040">
    <property type="protein sequence ID" value="BAC46905.1"/>
    <property type="molecule type" value="Genomic_DNA"/>
</dbReference>
<gene>
    <name evidence="1" type="ordered locus">blr1640</name>
</gene>
<dbReference type="InParanoid" id="Q89TY3"/>
<dbReference type="PATRIC" id="fig|224911.5.peg.1668"/>
<proteinExistence type="predicted"/>
<dbReference type="Proteomes" id="UP000002526">
    <property type="component" value="Chromosome"/>
</dbReference>
<dbReference type="EnsemblBacteria" id="BAC46905">
    <property type="protein sequence ID" value="BAC46905"/>
    <property type="gene ID" value="BAC46905"/>
</dbReference>
<dbReference type="OrthoDB" id="7906710at2"/>
<sequence>MRCLGANVPAAVFYIVEYGATIGTAAPGARSAGRPMLFQSRELELVAGGRLRDGLEYPEVTRVELDRAAPPPPAYRRGPRPSAPCASRFSARAHLLRTSPSRSSSEGDGIRCETHAQGTAVERCPGLENICILQRVVGHKVTCRRYDRANDVLVDIAPPAWRSGVMRWGSNDMDWRRDLMLWHPRLFLTTAEEPSRSFGYPHCERGWQDILVRLCRRIEVALRDGETFEFVRIKQKMGILLVDWDTEASKSTESAIGHAVDLAVARSACTCEICGAEGRLHANKGWLETRCAEHAAGDPVPPHLGQGFDNVRRLRRRRGQASVYYALTTATPTL</sequence>
<evidence type="ECO:0000313" key="2">
    <source>
        <dbReference type="Proteomes" id="UP000002526"/>
    </source>
</evidence>
<evidence type="ECO:0000313" key="1">
    <source>
        <dbReference type="EMBL" id="BAC46905.1"/>
    </source>
</evidence>
<reference evidence="2" key="1">
    <citation type="journal article" date="2002" name="DNA Res.">
        <title>Complete genomic sequence of nitrogen-fixing symbiotic bacterium Bradyrhizobium japonicum USDA110.</title>
        <authorList>
            <person name="Kaneko T."/>
            <person name="Nakamura Y."/>
            <person name="Sato S."/>
            <person name="Minamisawa K."/>
            <person name="Uchiumi T."/>
            <person name="Sasamoto S."/>
            <person name="Watanabe A."/>
            <person name="Idesawa K."/>
            <person name="Iriguchi M."/>
            <person name="Kawashima K."/>
            <person name="Kohara M."/>
            <person name="Matsumoto M."/>
            <person name="Shimpo S."/>
            <person name="Tsuruoka H."/>
            <person name="Wada T."/>
            <person name="Yamada M."/>
            <person name="Tabata S."/>
        </authorList>
    </citation>
    <scope>NUCLEOTIDE SEQUENCE [LARGE SCALE GENOMIC DNA]</scope>
    <source>
        <strain evidence="2">JCM 10833 / BCRC 13528 / IAM 13628 / NBRC 14792 / USDA 110</strain>
    </source>
</reference>
<name>Q89TY3_BRADU</name>
<dbReference type="eggNOG" id="ENOG5033F8F">
    <property type="taxonomic scope" value="Bacteria"/>
</dbReference>
<dbReference type="HOGENOM" id="CLU_830722_0_0_5"/>
<accession>Q89TY3</accession>
<organism evidence="1 2">
    <name type="scientific">Bradyrhizobium diazoefficiens (strain JCM 10833 / BCRC 13528 / IAM 13628 / NBRC 14792 / USDA 110)</name>
    <dbReference type="NCBI Taxonomy" id="224911"/>
    <lineage>
        <taxon>Bacteria</taxon>
        <taxon>Pseudomonadati</taxon>
        <taxon>Pseudomonadota</taxon>
        <taxon>Alphaproteobacteria</taxon>
        <taxon>Hyphomicrobiales</taxon>
        <taxon>Nitrobacteraceae</taxon>
        <taxon>Bradyrhizobium</taxon>
    </lineage>
</organism>
<dbReference type="KEGG" id="bja:blr1640"/>
<dbReference type="AlphaFoldDB" id="Q89TY3"/>